<evidence type="ECO:0000313" key="2">
    <source>
        <dbReference type="EMBL" id="MDH4623893.1"/>
    </source>
</evidence>
<dbReference type="RefSeq" id="WP_044310767.1">
    <property type="nucleotide sequence ID" value="NZ_JAFFRY010000004.1"/>
</dbReference>
<sequence length="285" mass="32246">MTLTFSQRMGLKPIDRPLQIDGMDDKLRKALWNALTLSYWNSYEPPYHHNDALSGSNFTRFSQLYAYHHDMAIDRLPLCWSEFLGNLRKYYFGCTWHEAYGFIEFVALHGPEDFNGSTKRRDSFIGFCNNILDHSNSAFRFVNGMIAPISSEVEIQEIERALHEGDKYSGVKGHLQAALGFLTGAAPNYRNSIKESISAVETLCRHLTNDPKATLGVALKNVDNKHKLEPTIKVAFEKLYGYTNDANGIRHSSMEDAPNITSADARYMLISCSAFVNFVIDTLRG</sequence>
<feature type="domain" description="HEPN AbiJ-N-terminal" evidence="1">
    <location>
        <begin position="4"/>
        <end position="163"/>
    </location>
</feature>
<dbReference type="InterPro" id="IPR049503">
    <property type="entry name" value="AbiJ_NTD4"/>
</dbReference>
<dbReference type="Pfam" id="PF18863">
    <property type="entry name" value="AbiJ_NTD4"/>
    <property type="match status" value="1"/>
</dbReference>
<reference evidence="2" key="1">
    <citation type="submission" date="2021-02" db="EMBL/GenBank/DDBJ databases">
        <title>Genome analysis of blister spot of apple pathogen from New York area.</title>
        <authorList>
            <person name="Kandel P."/>
            <person name="Hockett K.L."/>
            <person name="Santander R."/>
            <person name="Acimovic S."/>
        </authorList>
    </citation>
    <scope>NUCLEOTIDE SEQUENCE</scope>
    <source>
        <strain evidence="2">PSP1</strain>
    </source>
</reference>
<gene>
    <name evidence="2" type="ORF">JW322_19515</name>
</gene>
<evidence type="ECO:0000313" key="3">
    <source>
        <dbReference type="Proteomes" id="UP001162155"/>
    </source>
</evidence>
<dbReference type="EMBL" id="JAFFRZ010000001">
    <property type="protein sequence ID" value="MDH4623893.1"/>
    <property type="molecule type" value="Genomic_DNA"/>
</dbReference>
<comment type="caution">
    <text evidence="2">The sequence shown here is derived from an EMBL/GenBank/DDBJ whole genome shotgun (WGS) entry which is preliminary data.</text>
</comment>
<accession>A0AA43DUY3</accession>
<organism evidence="2 3">
    <name type="scientific">Pseudomonas syringae pv. papulans</name>
    <dbReference type="NCBI Taxonomy" id="83963"/>
    <lineage>
        <taxon>Bacteria</taxon>
        <taxon>Pseudomonadati</taxon>
        <taxon>Pseudomonadota</taxon>
        <taxon>Gammaproteobacteria</taxon>
        <taxon>Pseudomonadales</taxon>
        <taxon>Pseudomonadaceae</taxon>
        <taxon>Pseudomonas</taxon>
        <taxon>Pseudomonas syringae</taxon>
    </lineage>
</organism>
<proteinExistence type="predicted"/>
<dbReference type="Proteomes" id="UP001162155">
    <property type="component" value="Unassembled WGS sequence"/>
</dbReference>
<dbReference type="AlphaFoldDB" id="A0AA43DUY3"/>
<protein>
    <recommendedName>
        <fullName evidence="1">HEPN AbiJ-N-terminal domain-containing protein</fullName>
    </recommendedName>
</protein>
<evidence type="ECO:0000259" key="1">
    <source>
        <dbReference type="Pfam" id="PF18863"/>
    </source>
</evidence>
<name>A0AA43DUY3_PSESX</name>